<dbReference type="InterPro" id="IPR038730">
    <property type="entry name" value="HyfE-like"/>
</dbReference>
<evidence type="ECO:0000256" key="2">
    <source>
        <dbReference type="ARBA" id="ARBA00022475"/>
    </source>
</evidence>
<evidence type="ECO:0000256" key="5">
    <source>
        <dbReference type="ARBA" id="ARBA00023136"/>
    </source>
</evidence>
<name>T1ANV9_9ZZZZ</name>
<feature type="transmembrane region" description="Helical" evidence="6">
    <location>
        <begin position="157"/>
        <end position="174"/>
    </location>
</feature>
<feature type="transmembrane region" description="Helical" evidence="6">
    <location>
        <begin position="100"/>
        <end position="121"/>
    </location>
</feature>
<gene>
    <name evidence="7" type="ORF">B1B_07329</name>
</gene>
<evidence type="ECO:0000256" key="4">
    <source>
        <dbReference type="ARBA" id="ARBA00022989"/>
    </source>
</evidence>
<dbReference type="AlphaFoldDB" id="T1ANV9"/>
<feature type="transmembrane region" description="Helical" evidence="6">
    <location>
        <begin position="130"/>
        <end position="151"/>
    </location>
</feature>
<reference evidence="7" key="2">
    <citation type="journal article" date="2014" name="ISME J.">
        <title>Microbial stratification in low pH oxic and suboxic macroscopic growths along an acid mine drainage.</title>
        <authorList>
            <person name="Mendez-Garcia C."/>
            <person name="Mesa V."/>
            <person name="Sprenger R.R."/>
            <person name="Richter M."/>
            <person name="Diez M.S."/>
            <person name="Solano J."/>
            <person name="Bargiela R."/>
            <person name="Golyshina O.V."/>
            <person name="Manteca A."/>
            <person name="Ramos J.L."/>
            <person name="Gallego J.R."/>
            <person name="Llorente I."/>
            <person name="Martins Dos Santos V.A."/>
            <person name="Jensen O.N."/>
            <person name="Pelaez A.I."/>
            <person name="Sanchez J."/>
            <person name="Ferrer M."/>
        </authorList>
    </citation>
    <scope>NUCLEOTIDE SEQUENCE</scope>
</reference>
<organism evidence="7">
    <name type="scientific">mine drainage metagenome</name>
    <dbReference type="NCBI Taxonomy" id="410659"/>
    <lineage>
        <taxon>unclassified sequences</taxon>
        <taxon>metagenomes</taxon>
        <taxon>ecological metagenomes</taxon>
    </lineage>
</organism>
<dbReference type="PANTHER" id="PTHR38601">
    <property type="entry name" value="HYDROGENASE-4 COMPONENT E"/>
    <property type="match status" value="1"/>
</dbReference>
<dbReference type="GO" id="GO:0005886">
    <property type="term" value="C:plasma membrane"/>
    <property type="evidence" value="ECO:0007669"/>
    <property type="project" value="UniProtKB-SubCell"/>
</dbReference>
<dbReference type="EMBL" id="AUZY01004668">
    <property type="protein sequence ID" value="EQD62286.1"/>
    <property type="molecule type" value="Genomic_DNA"/>
</dbReference>
<comment type="caution">
    <text evidence="7">The sequence shown here is derived from an EMBL/GenBank/DDBJ whole genome shotgun (WGS) entry which is preliminary data.</text>
</comment>
<feature type="transmembrane region" description="Helical" evidence="6">
    <location>
        <begin position="36"/>
        <end position="54"/>
    </location>
</feature>
<keyword evidence="4 6" id="KW-1133">Transmembrane helix</keyword>
<reference evidence="7" key="1">
    <citation type="submission" date="2013-08" db="EMBL/GenBank/DDBJ databases">
        <authorList>
            <person name="Mendez C."/>
            <person name="Richter M."/>
            <person name="Ferrer M."/>
            <person name="Sanchez J."/>
        </authorList>
    </citation>
    <scope>NUCLEOTIDE SEQUENCE</scope>
</reference>
<evidence type="ECO:0000256" key="1">
    <source>
        <dbReference type="ARBA" id="ARBA00004651"/>
    </source>
</evidence>
<evidence type="ECO:0000313" key="7">
    <source>
        <dbReference type="EMBL" id="EQD62286.1"/>
    </source>
</evidence>
<comment type="subcellular location">
    <subcellularLocation>
        <location evidence="1">Cell membrane</location>
        <topology evidence="1">Multi-pass membrane protein</topology>
    </subcellularLocation>
</comment>
<keyword evidence="5 6" id="KW-0472">Membrane</keyword>
<feature type="non-terminal residue" evidence="7">
    <location>
        <position position="176"/>
    </location>
</feature>
<feature type="transmembrane region" description="Helical" evidence="6">
    <location>
        <begin position="12"/>
        <end position="30"/>
    </location>
</feature>
<sequence length="176" mass="18746">MHQRILALVDTYAIQSATLAASVALVAYLYRAPDLYALAVLTFVVNGLILPGLLRRLVRSLQVDRMVNMYASVRMSALAGLGLLLLAVLVVGPLTPYAEVSVAGLLPISTAILLIGFFLLISRRKAVSQVIGLLVMNNGILLAGIALTYGLGIFVELGFAANLLVLAIVARIFVTR</sequence>
<protein>
    <submittedName>
        <fullName evidence="7">Hydrogenase, membrane subunit</fullName>
    </submittedName>
</protein>
<proteinExistence type="predicted"/>
<evidence type="ECO:0000256" key="6">
    <source>
        <dbReference type="SAM" id="Phobius"/>
    </source>
</evidence>
<feature type="transmembrane region" description="Helical" evidence="6">
    <location>
        <begin position="75"/>
        <end position="94"/>
    </location>
</feature>
<keyword evidence="3 6" id="KW-0812">Transmembrane</keyword>
<accession>T1ANV9</accession>
<evidence type="ECO:0000256" key="3">
    <source>
        <dbReference type="ARBA" id="ARBA00022692"/>
    </source>
</evidence>
<keyword evidence="2" id="KW-1003">Cell membrane</keyword>
<dbReference type="PANTHER" id="PTHR38601:SF1">
    <property type="entry name" value="HYDROGENASE-4 COMPONENT E"/>
    <property type="match status" value="1"/>
</dbReference>